<proteinExistence type="inferred from homology"/>
<evidence type="ECO:0000259" key="4">
    <source>
        <dbReference type="PROSITE" id="PS51898"/>
    </source>
</evidence>
<dbReference type="InterPro" id="IPR011010">
    <property type="entry name" value="DNA_brk_join_enz"/>
</dbReference>
<dbReference type="Pfam" id="PF00589">
    <property type="entry name" value="Phage_integrase"/>
    <property type="match status" value="1"/>
</dbReference>
<dbReference type="InterPro" id="IPR002104">
    <property type="entry name" value="Integrase_catalytic"/>
</dbReference>
<protein>
    <submittedName>
        <fullName evidence="5">Tyrosine-type recombinase/integrase</fullName>
    </submittedName>
</protein>
<name>A0A7V7RPJ7_9BACI</name>
<accession>A0A7V7RPJ7</accession>
<dbReference type="PROSITE" id="PS51898">
    <property type="entry name" value="TYR_RECOMBINASE"/>
    <property type="match status" value="1"/>
</dbReference>
<dbReference type="EMBL" id="WBOT01000001">
    <property type="protein sequence ID" value="KAB2335113.1"/>
    <property type="molecule type" value="Genomic_DNA"/>
</dbReference>
<evidence type="ECO:0000256" key="3">
    <source>
        <dbReference type="ARBA" id="ARBA00023172"/>
    </source>
</evidence>
<dbReference type="PANTHER" id="PTHR30349">
    <property type="entry name" value="PHAGE INTEGRASE-RELATED"/>
    <property type="match status" value="1"/>
</dbReference>
<dbReference type="SUPFAM" id="SSF56349">
    <property type="entry name" value="DNA breaking-rejoining enzymes"/>
    <property type="match status" value="1"/>
</dbReference>
<dbReference type="CDD" id="cd00397">
    <property type="entry name" value="DNA_BRE_C"/>
    <property type="match status" value="1"/>
</dbReference>
<comment type="similarity">
    <text evidence="1">Belongs to the 'phage' integrase family.</text>
</comment>
<comment type="caution">
    <text evidence="5">The sequence shown here is derived from an EMBL/GenBank/DDBJ whole genome shotgun (WGS) entry which is preliminary data.</text>
</comment>
<dbReference type="AlphaFoldDB" id="A0A7V7RPJ7"/>
<dbReference type="InterPro" id="IPR050090">
    <property type="entry name" value="Tyrosine_recombinase_XerCD"/>
</dbReference>
<evidence type="ECO:0000256" key="1">
    <source>
        <dbReference type="ARBA" id="ARBA00008857"/>
    </source>
</evidence>
<dbReference type="GO" id="GO:0006310">
    <property type="term" value="P:DNA recombination"/>
    <property type="evidence" value="ECO:0007669"/>
    <property type="project" value="UniProtKB-KW"/>
</dbReference>
<gene>
    <name evidence="5" type="ORF">F7732_00630</name>
</gene>
<dbReference type="Proteomes" id="UP000441354">
    <property type="component" value="Unassembled WGS sequence"/>
</dbReference>
<keyword evidence="2" id="KW-0238">DNA-binding</keyword>
<evidence type="ECO:0000256" key="2">
    <source>
        <dbReference type="ARBA" id="ARBA00023125"/>
    </source>
</evidence>
<keyword evidence="6" id="KW-1185">Reference proteome</keyword>
<dbReference type="GO" id="GO:0015074">
    <property type="term" value="P:DNA integration"/>
    <property type="evidence" value="ECO:0007669"/>
    <property type="project" value="InterPro"/>
</dbReference>
<dbReference type="GO" id="GO:0003677">
    <property type="term" value="F:DNA binding"/>
    <property type="evidence" value="ECO:0007669"/>
    <property type="project" value="UniProtKB-KW"/>
</dbReference>
<evidence type="ECO:0000313" key="5">
    <source>
        <dbReference type="EMBL" id="KAB2335113.1"/>
    </source>
</evidence>
<keyword evidence="3" id="KW-0233">DNA recombination</keyword>
<dbReference type="PANTHER" id="PTHR30349:SF41">
    <property type="entry name" value="INTEGRASE_RECOMBINASE PROTEIN MJ0367-RELATED"/>
    <property type="match status" value="1"/>
</dbReference>
<dbReference type="OrthoDB" id="2607117at2"/>
<dbReference type="Gene3D" id="1.10.443.10">
    <property type="entry name" value="Intergrase catalytic core"/>
    <property type="match status" value="1"/>
</dbReference>
<evidence type="ECO:0000313" key="6">
    <source>
        <dbReference type="Proteomes" id="UP000441354"/>
    </source>
</evidence>
<organism evidence="5 6">
    <name type="scientific">Bacillus mesophilum</name>
    <dbReference type="NCBI Taxonomy" id="1071718"/>
    <lineage>
        <taxon>Bacteria</taxon>
        <taxon>Bacillati</taxon>
        <taxon>Bacillota</taxon>
        <taxon>Bacilli</taxon>
        <taxon>Bacillales</taxon>
        <taxon>Bacillaceae</taxon>
        <taxon>Bacillus</taxon>
    </lineage>
</organism>
<sequence>MTIPNPISTPNEVQNNFVSSNKKIPKKVERKKKVPKSIILDLGNYLSILNYASAKSYMERADEFLKYLLTKEKVQVCSLNEGHLITQDRIAHFESYLKVRILNDEITAHTAYKKLQAVRVLCKFLDFKNITSLNYSIPKNMIHASNESNYYFESERILELINSIASSTSPTRSRDIAILLILVDTGCRPIEIANISLEDISLSERTVYLYCRKSGKRKLSLSFEVISFIKHYLDIRPYFQPTCVFLFINKIGGQLTSKSIRNIIRSANIEAFGTSKINARGLRHTYTTNALENDNDFDKVSKSLGHAHWKSTLRYLEKSKKRLKNNTLQHNPLQAGMVNDLCQ</sequence>
<reference evidence="5 6" key="1">
    <citation type="journal article" date="2014" name="Arch. Microbiol.">
        <title>Bacillus mesophilum sp. nov., strain IITR-54T, a novel 4-chlorobiphenyl dechlorinating bacterium.</title>
        <authorList>
            <person name="Manickam N."/>
            <person name="Singh N.K."/>
            <person name="Bajaj A."/>
            <person name="Kumar R.M."/>
            <person name="Kaur G."/>
            <person name="Kaur N."/>
            <person name="Bala M."/>
            <person name="Kumar A."/>
            <person name="Mayilraj S."/>
        </authorList>
    </citation>
    <scope>NUCLEOTIDE SEQUENCE [LARGE SCALE GENOMIC DNA]</scope>
    <source>
        <strain evidence="5 6">IITR-54</strain>
    </source>
</reference>
<dbReference type="RefSeq" id="WP_151571797.1">
    <property type="nucleotide sequence ID" value="NZ_WBOT01000001.1"/>
</dbReference>
<feature type="domain" description="Tyr recombinase" evidence="4">
    <location>
        <begin position="147"/>
        <end position="328"/>
    </location>
</feature>
<dbReference type="InterPro" id="IPR013762">
    <property type="entry name" value="Integrase-like_cat_sf"/>
</dbReference>